<dbReference type="InterPro" id="IPR004638">
    <property type="entry name" value="EmrB-like"/>
</dbReference>
<dbReference type="EMBL" id="SMJW01000005">
    <property type="protein sequence ID" value="TDC19806.1"/>
    <property type="molecule type" value="Genomic_DNA"/>
</dbReference>
<evidence type="ECO:0000256" key="1">
    <source>
        <dbReference type="ARBA" id="ARBA00004651"/>
    </source>
</evidence>
<comment type="caution">
    <text evidence="9">The sequence shown here is derived from an EMBL/GenBank/DDBJ whole genome shotgun (WGS) entry which is preliminary data.</text>
</comment>
<evidence type="ECO:0000256" key="3">
    <source>
        <dbReference type="ARBA" id="ARBA00022475"/>
    </source>
</evidence>
<proteinExistence type="predicted"/>
<dbReference type="InterPro" id="IPR011701">
    <property type="entry name" value="MFS"/>
</dbReference>
<evidence type="ECO:0000313" key="9">
    <source>
        <dbReference type="EMBL" id="TDC19806.1"/>
    </source>
</evidence>
<feature type="transmembrane region" description="Helical" evidence="7">
    <location>
        <begin position="278"/>
        <end position="301"/>
    </location>
</feature>
<dbReference type="InterPro" id="IPR036259">
    <property type="entry name" value="MFS_trans_sf"/>
</dbReference>
<keyword evidence="3" id="KW-1003">Cell membrane</keyword>
<feature type="domain" description="Major facilitator superfamily (MFS) profile" evidence="8">
    <location>
        <begin position="19"/>
        <end position="474"/>
    </location>
</feature>
<keyword evidence="4 7" id="KW-0812">Transmembrane</keyword>
<feature type="transmembrane region" description="Helical" evidence="7">
    <location>
        <begin position="414"/>
        <end position="432"/>
    </location>
</feature>
<evidence type="ECO:0000256" key="2">
    <source>
        <dbReference type="ARBA" id="ARBA00022448"/>
    </source>
</evidence>
<accession>A0A4V6PA78</accession>
<sequence>MTTEMTVAEKGTSERLGLVLAVCCAGQFLVVLDASVMNVALPSIQTALHFQTGSLQWIINAYTIVFAGFLLLGGRLADIYGRRRVFFGGIGVFTLASLAGGLAWNPASLLAARGAQGLGAAIMAPATLTVLGTTFTDRERRARAFGLWGAVAAGGGAIGALVGGAITEWLSWRWILLVNVPVGVLLTAGAAYAVTESRKDDGDRRMDLPGALAITAGLILLVYGIVRSEKEGWGSPQIIVSLGLAVVLLALFAVNEARRRESHPLVPLGIFRNRSVTAANLVAFTSTAALWGTFFLFTLLLQLVLGYSPLETGFAYLPLSLGIVVAARGIAPLVPKTGPRPLLVAGLLLSAAGLAWLSRAGADAGFLADLFGPTLVLGIGQGLVSASMTVAGTSEVGYREQGLVSGLLNTSRQVGGALGLGILAVVAAAHTSAVAHGGHATERALAAGFDRALLVSALFPLLGVAAALAVPKVRPDQERDARG</sequence>
<gene>
    <name evidence="9" type="ORF">E1284_02240</name>
</gene>
<dbReference type="PRINTS" id="PR01036">
    <property type="entry name" value="TCRTETB"/>
</dbReference>
<dbReference type="Gene3D" id="1.20.1250.20">
    <property type="entry name" value="MFS general substrate transporter like domains"/>
    <property type="match status" value="1"/>
</dbReference>
<keyword evidence="10" id="KW-1185">Reference proteome</keyword>
<keyword evidence="5 7" id="KW-1133">Transmembrane helix</keyword>
<feature type="transmembrane region" description="Helical" evidence="7">
    <location>
        <begin position="172"/>
        <end position="194"/>
    </location>
</feature>
<dbReference type="Proteomes" id="UP000295431">
    <property type="component" value="Unassembled WGS sequence"/>
</dbReference>
<feature type="transmembrane region" description="Helical" evidence="7">
    <location>
        <begin position="16"/>
        <end position="35"/>
    </location>
</feature>
<feature type="transmembrane region" description="Helical" evidence="7">
    <location>
        <begin position="313"/>
        <end position="334"/>
    </location>
</feature>
<comment type="subcellular location">
    <subcellularLocation>
        <location evidence="1">Cell membrane</location>
        <topology evidence="1">Multi-pass membrane protein</topology>
    </subcellularLocation>
</comment>
<evidence type="ECO:0000313" key="10">
    <source>
        <dbReference type="Proteomes" id="UP000295431"/>
    </source>
</evidence>
<dbReference type="CDD" id="cd17321">
    <property type="entry name" value="MFS_MMR_MDR_like"/>
    <property type="match status" value="1"/>
</dbReference>
<dbReference type="GO" id="GO:0005886">
    <property type="term" value="C:plasma membrane"/>
    <property type="evidence" value="ECO:0007669"/>
    <property type="project" value="UniProtKB-SubCell"/>
</dbReference>
<feature type="transmembrane region" description="Helical" evidence="7">
    <location>
        <begin position="206"/>
        <end position="226"/>
    </location>
</feature>
<name>A0A4V6PA78_9ACTN</name>
<dbReference type="SUPFAM" id="SSF103473">
    <property type="entry name" value="MFS general substrate transporter"/>
    <property type="match status" value="1"/>
</dbReference>
<dbReference type="InterPro" id="IPR020846">
    <property type="entry name" value="MFS_dom"/>
</dbReference>
<keyword evidence="6 7" id="KW-0472">Membrane</keyword>
<feature type="transmembrane region" description="Helical" evidence="7">
    <location>
        <begin position="452"/>
        <end position="470"/>
    </location>
</feature>
<evidence type="ECO:0000256" key="4">
    <source>
        <dbReference type="ARBA" id="ARBA00022692"/>
    </source>
</evidence>
<dbReference type="GO" id="GO:0022857">
    <property type="term" value="F:transmembrane transporter activity"/>
    <property type="evidence" value="ECO:0007669"/>
    <property type="project" value="InterPro"/>
</dbReference>
<feature type="transmembrane region" description="Helical" evidence="7">
    <location>
        <begin position="238"/>
        <end position="257"/>
    </location>
</feature>
<dbReference type="Pfam" id="PF07690">
    <property type="entry name" value="MFS_1"/>
    <property type="match status" value="1"/>
</dbReference>
<dbReference type="PROSITE" id="PS00216">
    <property type="entry name" value="SUGAR_TRANSPORT_1"/>
    <property type="match status" value="1"/>
</dbReference>
<dbReference type="RefSeq" id="WP_131936479.1">
    <property type="nucleotide sequence ID" value="NZ_BAAAMX010000002.1"/>
</dbReference>
<evidence type="ECO:0000256" key="5">
    <source>
        <dbReference type="ARBA" id="ARBA00022989"/>
    </source>
</evidence>
<dbReference type="Gene3D" id="1.20.1720.10">
    <property type="entry name" value="Multidrug resistance protein D"/>
    <property type="match status" value="1"/>
</dbReference>
<organism evidence="9 10">
    <name type="scientific">Actinomadura bangladeshensis</name>
    <dbReference type="NCBI Taxonomy" id="453573"/>
    <lineage>
        <taxon>Bacteria</taxon>
        <taxon>Bacillati</taxon>
        <taxon>Actinomycetota</taxon>
        <taxon>Actinomycetes</taxon>
        <taxon>Streptosporangiales</taxon>
        <taxon>Thermomonosporaceae</taxon>
        <taxon>Actinomadura</taxon>
    </lineage>
</organism>
<dbReference type="AlphaFoldDB" id="A0A4V6PA78"/>
<feature type="transmembrane region" description="Helical" evidence="7">
    <location>
        <begin position="110"/>
        <end position="133"/>
    </location>
</feature>
<evidence type="ECO:0000259" key="8">
    <source>
        <dbReference type="PROSITE" id="PS50850"/>
    </source>
</evidence>
<dbReference type="InterPro" id="IPR005829">
    <property type="entry name" value="Sugar_transporter_CS"/>
</dbReference>
<dbReference type="NCBIfam" id="TIGR00711">
    <property type="entry name" value="efflux_EmrB"/>
    <property type="match status" value="1"/>
</dbReference>
<dbReference type="PANTHER" id="PTHR42718">
    <property type="entry name" value="MAJOR FACILITATOR SUPERFAMILY MULTIDRUG TRANSPORTER MFSC"/>
    <property type="match status" value="1"/>
</dbReference>
<feature type="transmembrane region" description="Helical" evidence="7">
    <location>
        <begin position="145"/>
        <end position="166"/>
    </location>
</feature>
<feature type="transmembrane region" description="Helical" evidence="7">
    <location>
        <begin position="370"/>
        <end position="393"/>
    </location>
</feature>
<reference evidence="9 10" key="1">
    <citation type="submission" date="2019-03" db="EMBL/GenBank/DDBJ databases">
        <title>Draft genome sequences of novel Actinobacteria.</title>
        <authorList>
            <person name="Sahin N."/>
            <person name="Ay H."/>
            <person name="Saygin H."/>
        </authorList>
    </citation>
    <scope>NUCLEOTIDE SEQUENCE [LARGE SCALE GENOMIC DNA]</scope>
    <source>
        <strain evidence="9 10">DSM 45347</strain>
    </source>
</reference>
<dbReference type="PANTHER" id="PTHR42718:SF46">
    <property type="entry name" value="BLR6921 PROTEIN"/>
    <property type="match status" value="1"/>
</dbReference>
<keyword evidence="2" id="KW-0813">Transport</keyword>
<dbReference type="PROSITE" id="PS50850">
    <property type="entry name" value="MFS"/>
    <property type="match status" value="1"/>
</dbReference>
<feature type="transmembrane region" description="Helical" evidence="7">
    <location>
        <begin position="55"/>
        <end position="73"/>
    </location>
</feature>
<dbReference type="OrthoDB" id="4325372at2"/>
<protein>
    <submittedName>
        <fullName evidence="9">DHA2 family efflux MFS transporter permease subunit</fullName>
    </submittedName>
</protein>
<evidence type="ECO:0000256" key="6">
    <source>
        <dbReference type="ARBA" id="ARBA00023136"/>
    </source>
</evidence>
<feature type="transmembrane region" description="Helical" evidence="7">
    <location>
        <begin position="341"/>
        <end position="358"/>
    </location>
</feature>
<evidence type="ECO:0000256" key="7">
    <source>
        <dbReference type="SAM" id="Phobius"/>
    </source>
</evidence>
<feature type="transmembrane region" description="Helical" evidence="7">
    <location>
        <begin position="85"/>
        <end position="104"/>
    </location>
</feature>